<dbReference type="EMBL" id="PVUH01000005">
    <property type="protein sequence ID" value="PRW93319.1"/>
    <property type="molecule type" value="Genomic_DNA"/>
</dbReference>
<accession>A0A2T0ID96</accession>
<reference evidence="1 2" key="1">
    <citation type="submission" date="2018-03" db="EMBL/GenBank/DDBJ databases">
        <title>Blue discolouration in mozzarella cheese caused by Pseudomonas fluorescens.</title>
        <authorList>
            <person name="Chiesa F."/>
            <person name="Dalmasso A."/>
            <person name="Lomonaco S."/>
        </authorList>
    </citation>
    <scope>NUCLEOTIDE SEQUENCE [LARGE SCALE GENOMIC DNA]</scope>
    <source>
        <strain evidence="1 2">11293</strain>
    </source>
</reference>
<protein>
    <submittedName>
        <fullName evidence="1">Uncharacterized protein</fullName>
    </submittedName>
</protein>
<sequence length="70" mass="8169">MIVPTLRVGMPPGTLRVLLERDAERHWMHSHAERGNDHMAKPVELSQMRELVDYWVAQRQQRPEHSTLSG</sequence>
<name>A0A2T0ID96_PSEFL</name>
<gene>
    <name evidence="1" type="ORF">C7A10_09110</name>
</gene>
<dbReference type="AlphaFoldDB" id="A0A2T0ID96"/>
<comment type="caution">
    <text evidence="1">The sequence shown here is derived from an EMBL/GenBank/DDBJ whole genome shotgun (WGS) entry which is preliminary data.</text>
</comment>
<evidence type="ECO:0000313" key="2">
    <source>
        <dbReference type="Proteomes" id="UP000239731"/>
    </source>
</evidence>
<evidence type="ECO:0000313" key="1">
    <source>
        <dbReference type="EMBL" id="PRW93319.1"/>
    </source>
</evidence>
<proteinExistence type="predicted"/>
<organism evidence="1 2">
    <name type="scientific">Pseudomonas fluorescens</name>
    <dbReference type="NCBI Taxonomy" id="294"/>
    <lineage>
        <taxon>Bacteria</taxon>
        <taxon>Pseudomonadati</taxon>
        <taxon>Pseudomonadota</taxon>
        <taxon>Gammaproteobacteria</taxon>
        <taxon>Pseudomonadales</taxon>
        <taxon>Pseudomonadaceae</taxon>
        <taxon>Pseudomonas</taxon>
    </lineage>
</organism>
<dbReference type="Proteomes" id="UP000239731">
    <property type="component" value="Unassembled WGS sequence"/>
</dbReference>